<dbReference type="CDD" id="cd16341">
    <property type="entry name" value="FdhE"/>
    <property type="match status" value="1"/>
</dbReference>
<dbReference type="PIRSF" id="PIRSF018296">
    <property type="entry name" value="Format_dh_formtn"/>
    <property type="match status" value="1"/>
</dbReference>
<dbReference type="GO" id="GO:0008199">
    <property type="term" value="F:ferric iron binding"/>
    <property type="evidence" value="ECO:0007669"/>
    <property type="project" value="TreeGrafter"/>
</dbReference>
<dbReference type="EMBL" id="SMBX01000001">
    <property type="protein sequence ID" value="TCV02977.1"/>
    <property type="molecule type" value="Genomic_DNA"/>
</dbReference>
<dbReference type="InterPro" id="IPR056796">
    <property type="entry name" value="FdhE_C"/>
</dbReference>
<feature type="domain" description="FdhE C-terminal" evidence="5">
    <location>
        <begin position="224"/>
        <end position="300"/>
    </location>
</feature>
<dbReference type="InterPro" id="IPR024064">
    <property type="entry name" value="FdhE-like_sf"/>
</dbReference>
<dbReference type="RefSeq" id="WP_132472985.1">
    <property type="nucleotide sequence ID" value="NZ_JBHRVM010000001.1"/>
</dbReference>
<evidence type="ECO:0000259" key="4">
    <source>
        <dbReference type="Pfam" id="PF24859"/>
    </source>
</evidence>
<dbReference type="PANTHER" id="PTHR37689">
    <property type="entry name" value="PROTEIN FDHE"/>
    <property type="match status" value="1"/>
</dbReference>
<dbReference type="Pfam" id="PF04216">
    <property type="entry name" value="FdhE_N"/>
    <property type="match status" value="1"/>
</dbReference>
<comment type="function">
    <text evidence="2">Necessary for formate dehydrogenase activity.</text>
</comment>
<name>A0A4R3VCD0_9BURK</name>
<dbReference type="AlphaFoldDB" id="A0A4R3VCD0"/>
<dbReference type="Pfam" id="PF24859">
    <property type="entry name" value="FdhE_central"/>
    <property type="match status" value="1"/>
</dbReference>
<proteinExistence type="inferred from homology"/>
<dbReference type="InterPro" id="IPR056774">
    <property type="entry name" value="FdhE_N"/>
</dbReference>
<dbReference type="InterPro" id="IPR056797">
    <property type="entry name" value="FdhE_central"/>
</dbReference>
<dbReference type="GO" id="GO:0051604">
    <property type="term" value="P:protein maturation"/>
    <property type="evidence" value="ECO:0007669"/>
    <property type="project" value="TreeGrafter"/>
</dbReference>
<sequence length="303" mass="32512">MSNTLQPDPSLIGGVPEAPLAFLPDPVRLFQTRAKRFSFLAESSNLSPYLRLLAEISSLQARLSVILPAVEPVGEKRRKEAATAAMPPIDRMALADDPQLIATLAAFCDEAAGFEMPEQARDALAAVQEADDEDRRWLLSNVLSDNIPEDSAAPHLFASAAVQIHMARLAATLDAGALVRISTGVCPSCGGRPVSSSVMGTPGIENVRYATCSCCATQWNEVRVKCLCCGSTKGISYRSVETHEATVKAETCAECNSWVKIFYQVKNASLDPVADDVGSIGLDMLMKDSGKRKYGLNPFIAGY</sequence>
<keyword evidence="7" id="KW-1185">Reference proteome</keyword>
<comment type="caution">
    <text evidence="6">The sequence shown here is derived from an EMBL/GenBank/DDBJ whole genome shotgun (WGS) entry which is preliminary data.</text>
</comment>
<protein>
    <recommendedName>
        <fullName evidence="2">Protein FdhE homolog</fullName>
    </recommendedName>
</protein>
<evidence type="ECO:0000256" key="2">
    <source>
        <dbReference type="HAMAP-Rule" id="MF_00611"/>
    </source>
</evidence>
<comment type="similarity">
    <text evidence="2">Belongs to the FdhE family.</text>
</comment>
<dbReference type="InterPro" id="IPR006452">
    <property type="entry name" value="Formate_DH_accessory"/>
</dbReference>
<evidence type="ECO:0000313" key="7">
    <source>
        <dbReference type="Proteomes" id="UP000294692"/>
    </source>
</evidence>
<dbReference type="PANTHER" id="PTHR37689:SF1">
    <property type="entry name" value="PROTEIN FDHE"/>
    <property type="match status" value="1"/>
</dbReference>
<evidence type="ECO:0000313" key="6">
    <source>
        <dbReference type="EMBL" id="TCV02977.1"/>
    </source>
</evidence>
<dbReference type="OrthoDB" id="9794151at2"/>
<accession>A0A4R3VCD0</accession>
<gene>
    <name evidence="2" type="primary">fdhE</name>
    <name evidence="6" type="ORF">EV686_101438</name>
</gene>
<dbReference type="Gene3D" id="3.90.1670.10">
    <property type="entry name" value="FdhE-like domain"/>
    <property type="match status" value="1"/>
</dbReference>
<keyword evidence="1 2" id="KW-0963">Cytoplasm</keyword>
<feature type="domain" description="FdhE N-terminal" evidence="3">
    <location>
        <begin position="19"/>
        <end position="181"/>
    </location>
</feature>
<evidence type="ECO:0000256" key="1">
    <source>
        <dbReference type="ARBA" id="ARBA00022490"/>
    </source>
</evidence>
<dbReference type="Pfam" id="PF24860">
    <property type="entry name" value="FdhE_C"/>
    <property type="match status" value="1"/>
</dbReference>
<feature type="domain" description="FdhE central" evidence="4">
    <location>
        <begin position="185"/>
        <end position="223"/>
    </location>
</feature>
<organism evidence="6 7">
    <name type="scientific">Paracandidimonas soli</name>
    <dbReference type="NCBI Taxonomy" id="1917182"/>
    <lineage>
        <taxon>Bacteria</taxon>
        <taxon>Pseudomonadati</taxon>
        <taxon>Pseudomonadota</taxon>
        <taxon>Betaproteobacteria</taxon>
        <taxon>Burkholderiales</taxon>
        <taxon>Alcaligenaceae</taxon>
        <taxon>Paracandidimonas</taxon>
    </lineage>
</organism>
<reference evidence="6 7" key="1">
    <citation type="submission" date="2019-03" db="EMBL/GenBank/DDBJ databases">
        <title>Genomic Encyclopedia of Type Strains, Phase IV (KMG-IV): sequencing the most valuable type-strain genomes for metagenomic binning, comparative biology and taxonomic classification.</title>
        <authorList>
            <person name="Goeker M."/>
        </authorList>
    </citation>
    <scope>NUCLEOTIDE SEQUENCE [LARGE SCALE GENOMIC DNA]</scope>
    <source>
        <strain evidence="6 7">DSM 100048</strain>
    </source>
</reference>
<comment type="subcellular location">
    <subcellularLocation>
        <location evidence="2">Cytoplasm</location>
    </subcellularLocation>
</comment>
<dbReference type="SUPFAM" id="SSF144020">
    <property type="entry name" value="FdhE-like"/>
    <property type="match status" value="1"/>
</dbReference>
<dbReference type="GO" id="GO:0005829">
    <property type="term" value="C:cytosol"/>
    <property type="evidence" value="ECO:0007669"/>
    <property type="project" value="TreeGrafter"/>
</dbReference>
<evidence type="ECO:0000259" key="3">
    <source>
        <dbReference type="Pfam" id="PF04216"/>
    </source>
</evidence>
<dbReference type="Proteomes" id="UP000294692">
    <property type="component" value="Unassembled WGS sequence"/>
</dbReference>
<dbReference type="NCBIfam" id="TIGR01562">
    <property type="entry name" value="FdhE"/>
    <property type="match status" value="1"/>
</dbReference>
<dbReference type="HAMAP" id="MF_00611">
    <property type="entry name" value="FdeH"/>
    <property type="match status" value="1"/>
</dbReference>
<evidence type="ECO:0000259" key="5">
    <source>
        <dbReference type="Pfam" id="PF24860"/>
    </source>
</evidence>